<evidence type="ECO:0000256" key="5">
    <source>
        <dbReference type="ARBA" id="ARBA00023152"/>
    </source>
</evidence>
<dbReference type="Gene3D" id="3.20.20.70">
    <property type="entry name" value="Aldolase class I"/>
    <property type="match status" value="1"/>
</dbReference>
<evidence type="ECO:0000256" key="2">
    <source>
        <dbReference type="ARBA" id="ARBA00004714"/>
    </source>
</evidence>
<dbReference type="OrthoDB" id="36455at2759"/>
<name>A0A250X6Y8_9CHLO</name>
<evidence type="ECO:0000256" key="6">
    <source>
        <dbReference type="ARBA" id="ARBA00023239"/>
    </source>
</evidence>
<dbReference type="UniPathway" id="UPA00109">
    <property type="reaction ID" value="UER00183"/>
</dbReference>
<dbReference type="SUPFAM" id="SSF51569">
    <property type="entry name" value="Aldolase"/>
    <property type="match status" value="1"/>
</dbReference>
<sequence>MQKASLSRYQRTSYNTSCPQRTALLPPELSSITSALVGNHSCHNGAHLSKERRVELERVCEHIAQHGKGITACDEGPGTIGDRFAKYGIANSEEARRSYRQMLFEAPGAPECLSAAILDPETLYQRSSSPGQPLFPDRLKEIGILPGVKPHLKVYSLPGQKGSTVMQGLDSLASRLEEYKKAGAVFAKWRSPMSIDEDSGQPSDLVIEANMTDLARYALICQDVGLVPIVEPDVSMAGTHTLEAAAAINTKIQSILYRAMLEHGVFMEGAILKSNIVNPGKKCPQPYNVDDIAQANIDVFRRCMPVAIRSANFLSGGQSLEDASARLSVMNKKKGNFPVNLSFSWSAALQMPLFALCKGELRLPEMQELYLSELKIASAAARGEYTPKPGEGDHRSQ</sequence>
<comment type="pathway">
    <text evidence="2">Carbohydrate degradation; glycolysis; D-glyceraldehyde 3-phosphate and glycerone phosphate from D-glucose: step 4/4.</text>
</comment>
<proteinExistence type="inferred from homology"/>
<dbReference type="InterPro" id="IPR013785">
    <property type="entry name" value="Aldolase_TIM"/>
</dbReference>
<reference evidence="7 8" key="1">
    <citation type="submission" date="2017-08" db="EMBL/GenBank/DDBJ databases">
        <title>Acidophilic green algal genome provides insights into adaptation to an acidic environment.</title>
        <authorList>
            <person name="Hirooka S."/>
            <person name="Hirose Y."/>
            <person name="Kanesaki Y."/>
            <person name="Higuchi S."/>
            <person name="Fujiwara T."/>
            <person name="Onuma R."/>
            <person name="Era A."/>
            <person name="Ohbayashi R."/>
            <person name="Uzuka A."/>
            <person name="Nozaki H."/>
            <person name="Yoshikawa H."/>
            <person name="Miyagishima S.Y."/>
        </authorList>
    </citation>
    <scope>NUCLEOTIDE SEQUENCE [LARGE SCALE GENOMIC DNA]</scope>
    <source>
        <strain evidence="7 8">NIES-2499</strain>
    </source>
</reference>
<organism evidence="7 8">
    <name type="scientific">Chlamydomonas eustigma</name>
    <dbReference type="NCBI Taxonomy" id="1157962"/>
    <lineage>
        <taxon>Eukaryota</taxon>
        <taxon>Viridiplantae</taxon>
        <taxon>Chlorophyta</taxon>
        <taxon>core chlorophytes</taxon>
        <taxon>Chlorophyceae</taxon>
        <taxon>CS clade</taxon>
        <taxon>Chlamydomonadales</taxon>
        <taxon>Chlamydomonadaceae</taxon>
        <taxon>Chlamydomonas</taxon>
    </lineage>
</organism>
<comment type="similarity">
    <text evidence="3">Belongs to the class I fructose-bisphosphate aldolase family.</text>
</comment>
<dbReference type="PANTHER" id="PTHR11627">
    <property type="entry name" value="FRUCTOSE-BISPHOSPHATE ALDOLASE"/>
    <property type="match status" value="1"/>
</dbReference>
<dbReference type="Pfam" id="PF00274">
    <property type="entry name" value="Glycolytic"/>
    <property type="match status" value="1"/>
</dbReference>
<dbReference type="InterPro" id="IPR000741">
    <property type="entry name" value="FBA_I"/>
</dbReference>
<dbReference type="EMBL" id="BEGY01000036">
    <property type="protein sequence ID" value="GAX78854.1"/>
    <property type="molecule type" value="Genomic_DNA"/>
</dbReference>
<keyword evidence="6" id="KW-0456">Lyase</keyword>
<dbReference type="EC" id="4.1.2.13" evidence="4"/>
<dbReference type="STRING" id="1157962.A0A250X6Y8"/>
<gene>
    <name evidence="7" type="ORF">CEUSTIGMA_g6292.t1</name>
</gene>
<dbReference type="NCBIfam" id="NF033379">
    <property type="entry name" value="FrucBisAld_I"/>
    <property type="match status" value="1"/>
</dbReference>
<evidence type="ECO:0000313" key="8">
    <source>
        <dbReference type="Proteomes" id="UP000232323"/>
    </source>
</evidence>
<accession>A0A250X6Y8</accession>
<dbReference type="GO" id="GO:0004332">
    <property type="term" value="F:fructose-bisphosphate aldolase activity"/>
    <property type="evidence" value="ECO:0007669"/>
    <property type="project" value="UniProtKB-EC"/>
</dbReference>
<keyword evidence="5" id="KW-0324">Glycolysis</keyword>
<evidence type="ECO:0000313" key="7">
    <source>
        <dbReference type="EMBL" id="GAX78854.1"/>
    </source>
</evidence>
<protein>
    <recommendedName>
        <fullName evidence="4">fructose-bisphosphate aldolase</fullName>
        <ecNumber evidence="4">4.1.2.13</ecNumber>
    </recommendedName>
</protein>
<dbReference type="GO" id="GO:0006096">
    <property type="term" value="P:glycolytic process"/>
    <property type="evidence" value="ECO:0007669"/>
    <property type="project" value="UniProtKB-UniPathway"/>
</dbReference>
<evidence type="ECO:0000256" key="3">
    <source>
        <dbReference type="ARBA" id="ARBA00010387"/>
    </source>
</evidence>
<keyword evidence="8" id="KW-1185">Reference proteome</keyword>
<dbReference type="Proteomes" id="UP000232323">
    <property type="component" value="Unassembled WGS sequence"/>
</dbReference>
<dbReference type="AlphaFoldDB" id="A0A250X6Y8"/>
<evidence type="ECO:0000256" key="1">
    <source>
        <dbReference type="ARBA" id="ARBA00000441"/>
    </source>
</evidence>
<evidence type="ECO:0000256" key="4">
    <source>
        <dbReference type="ARBA" id="ARBA00013068"/>
    </source>
</evidence>
<comment type="caution">
    <text evidence="7">The sequence shown here is derived from an EMBL/GenBank/DDBJ whole genome shotgun (WGS) entry which is preliminary data.</text>
</comment>
<comment type="catalytic activity">
    <reaction evidence="1">
        <text>beta-D-fructose 1,6-bisphosphate = D-glyceraldehyde 3-phosphate + dihydroxyacetone phosphate</text>
        <dbReference type="Rhea" id="RHEA:14729"/>
        <dbReference type="ChEBI" id="CHEBI:32966"/>
        <dbReference type="ChEBI" id="CHEBI:57642"/>
        <dbReference type="ChEBI" id="CHEBI:59776"/>
        <dbReference type="EC" id="4.1.2.13"/>
    </reaction>
</comment>